<sequence length="95" mass="10460">MAWLGLANPDDELVPVDIPMPDIDPMHNPPPSGPKDGCLSPVIIHLDTLEDLQPHPMLYKQYEWSYGVYDDCISFPFGLSAYSVQARAECGAGTK</sequence>
<dbReference type="AlphaFoldDB" id="A0A0P0YC80"/>
<organism evidence="1 2">
    <name type="scientific">Oryza sativa subsp. japonica</name>
    <name type="common">Rice</name>
    <dbReference type="NCBI Taxonomy" id="39947"/>
    <lineage>
        <taxon>Eukaryota</taxon>
        <taxon>Viridiplantae</taxon>
        <taxon>Streptophyta</taxon>
        <taxon>Embryophyta</taxon>
        <taxon>Tracheophyta</taxon>
        <taxon>Spermatophyta</taxon>
        <taxon>Magnoliopsida</taxon>
        <taxon>Liliopsida</taxon>
        <taxon>Poales</taxon>
        <taxon>Poaceae</taxon>
        <taxon>BOP clade</taxon>
        <taxon>Oryzoideae</taxon>
        <taxon>Oryzeae</taxon>
        <taxon>Oryzinae</taxon>
        <taxon>Oryza</taxon>
        <taxon>Oryza sativa</taxon>
    </lineage>
</organism>
<dbReference type="EMBL" id="AP014968">
    <property type="protein sequence ID" value="BAT18003.1"/>
    <property type="molecule type" value="Genomic_DNA"/>
</dbReference>
<keyword evidence="2" id="KW-1185">Reference proteome</keyword>
<name>A0A0P0YC80_ORYSJ</name>
<dbReference type="PaxDb" id="39947-A0A0P0YC80"/>
<evidence type="ECO:0000313" key="2">
    <source>
        <dbReference type="Proteomes" id="UP000059680"/>
    </source>
</evidence>
<dbReference type="InParanoid" id="A0A0P0YC80"/>
<accession>A0A0P0YC80</accession>
<reference evidence="1 2" key="2">
    <citation type="journal article" date="2013" name="Plant Cell Physiol.">
        <title>Rice Annotation Project Database (RAP-DB): an integrative and interactive database for rice genomics.</title>
        <authorList>
            <person name="Sakai H."/>
            <person name="Lee S.S."/>
            <person name="Tanaka T."/>
            <person name="Numa H."/>
            <person name="Kim J."/>
            <person name="Kawahara Y."/>
            <person name="Wakimoto H."/>
            <person name="Yang C.C."/>
            <person name="Iwamoto M."/>
            <person name="Abe T."/>
            <person name="Yamada Y."/>
            <person name="Muto A."/>
            <person name="Inokuchi H."/>
            <person name="Ikemura T."/>
            <person name="Matsumoto T."/>
            <person name="Sasaki T."/>
            <person name="Itoh T."/>
        </authorList>
    </citation>
    <scope>NUCLEOTIDE SEQUENCE [LARGE SCALE GENOMIC DNA]</scope>
    <source>
        <strain evidence="2">cv. Nipponbare</strain>
    </source>
</reference>
<protein>
    <submittedName>
        <fullName evidence="1">Os12g0607601 protein</fullName>
    </submittedName>
</protein>
<gene>
    <name evidence="1" type="ordered locus">Os12g0607601</name>
    <name evidence="1" type="ORF">OSNPB_120607601</name>
</gene>
<reference evidence="2" key="1">
    <citation type="journal article" date="2005" name="Nature">
        <title>The map-based sequence of the rice genome.</title>
        <authorList>
            <consortium name="International rice genome sequencing project (IRGSP)"/>
            <person name="Matsumoto T."/>
            <person name="Wu J."/>
            <person name="Kanamori H."/>
            <person name="Katayose Y."/>
            <person name="Fujisawa M."/>
            <person name="Namiki N."/>
            <person name="Mizuno H."/>
            <person name="Yamamoto K."/>
            <person name="Antonio B.A."/>
            <person name="Baba T."/>
            <person name="Sakata K."/>
            <person name="Nagamura Y."/>
            <person name="Aoki H."/>
            <person name="Arikawa K."/>
            <person name="Arita K."/>
            <person name="Bito T."/>
            <person name="Chiden Y."/>
            <person name="Fujitsuka N."/>
            <person name="Fukunaka R."/>
            <person name="Hamada M."/>
            <person name="Harada C."/>
            <person name="Hayashi A."/>
            <person name="Hijishita S."/>
            <person name="Honda M."/>
            <person name="Hosokawa S."/>
            <person name="Ichikawa Y."/>
            <person name="Idonuma A."/>
            <person name="Iijima M."/>
            <person name="Ikeda M."/>
            <person name="Ikeno M."/>
            <person name="Ito K."/>
            <person name="Ito S."/>
            <person name="Ito T."/>
            <person name="Ito Y."/>
            <person name="Ito Y."/>
            <person name="Iwabuchi A."/>
            <person name="Kamiya K."/>
            <person name="Karasawa W."/>
            <person name="Kurita K."/>
            <person name="Katagiri S."/>
            <person name="Kikuta A."/>
            <person name="Kobayashi H."/>
            <person name="Kobayashi N."/>
            <person name="Machita K."/>
            <person name="Maehara T."/>
            <person name="Masukawa M."/>
            <person name="Mizubayashi T."/>
            <person name="Mukai Y."/>
            <person name="Nagasaki H."/>
            <person name="Nagata Y."/>
            <person name="Naito S."/>
            <person name="Nakashima M."/>
            <person name="Nakama Y."/>
            <person name="Nakamichi Y."/>
            <person name="Nakamura M."/>
            <person name="Meguro A."/>
            <person name="Negishi M."/>
            <person name="Ohta I."/>
            <person name="Ohta T."/>
            <person name="Okamoto M."/>
            <person name="Ono N."/>
            <person name="Saji S."/>
            <person name="Sakaguchi M."/>
            <person name="Sakai K."/>
            <person name="Shibata M."/>
            <person name="Shimokawa T."/>
            <person name="Song J."/>
            <person name="Takazaki Y."/>
            <person name="Terasawa K."/>
            <person name="Tsugane M."/>
            <person name="Tsuji K."/>
            <person name="Ueda S."/>
            <person name="Waki K."/>
            <person name="Yamagata H."/>
            <person name="Yamamoto M."/>
            <person name="Yamamoto S."/>
            <person name="Yamane H."/>
            <person name="Yoshiki S."/>
            <person name="Yoshihara R."/>
            <person name="Yukawa K."/>
            <person name="Zhong H."/>
            <person name="Yano M."/>
            <person name="Yuan Q."/>
            <person name="Ouyang S."/>
            <person name="Liu J."/>
            <person name="Jones K.M."/>
            <person name="Gansberger K."/>
            <person name="Moffat K."/>
            <person name="Hill J."/>
            <person name="Bera J."/>
            <person name="Fadrosh D."/>
            <person name="Jin S."/>
            <person name="Johri S."/>
            <person name="Kim M."/>
            <person name="Overton L."/>
            <person name="Reardon M."/>
            <person name="Tsitrin T."/>
            <person name="Vuong H."/>
            <person name="Weaver B."/>
            <person name="Ciecko A."/>
            <person name="Tallon L."/>
            <person name="Jackson J."/>
            <person name="Pai G."/>
            <person name="Aken S.V."/>
            <person name="Utterback T."/>
            <person name="Reidmuller S."/>
            <person name="Feldblyum T."/>
            <person name="Hsiao J."/>
            <person name="Zismann V."/>
            <person name="Iobst S."/>
            <person name="de Vazeille A.R."/>
            <person name="Buell C.R."/>
            <person name="Ying K."/>
            <person name="Li Y."/>
            <person name="Lu T."/>
            <person name="Huang Y."/>
            <person name="Zhao Q."/>
            <person name="Feng Q."/>
            <person name="Zhang L."/>
            <person name="Zhu J."/>
            <person name="Weng Q."/>
            <person name="Mu J."/>
            <person name="Lu Y."/>
            <person name="Fan D."/>
            <person name="Liu Y."/>
            <person name="Guan J."/>
            <person name="Zhang Y."/>
            <person name="Yu S."/>
            <person name="Liu X."/>
            <person name="Zhang Y."/>
            <person name="Hong G."/>
            <person name="Han B."/>
            <person name="Choisne N."/>
            <person name="Demange N."/>
            <person name="Orjeda G."/>
            <person name="Samain S."/>
            <person name="Cattolico L."/>
            <person name="Pelletier E."/>
            <person name="Couloux A."/>
            <person name="Segurens B."/>
            <person name="Wincker P."/>
            <person name="D'Hont A."/>
            <person name="Scarpelli C."/>
            <person name="Weissenbach J."/>
            <person name="Salanoubat M."/>
            <person name="Quetier F."/>
            <person name="Yu Y."/>
            <person name="Kim H.R."/>
            <person name="Rambo T."/>
            <person name="Currie J."/>
            <person name="Collura K."/>
            <person name="Luo M."/>
            <person name="Yang T."/>
            <person name="Ammiraju J.S.S."/>
            <person name="Engler F."/>
            <person name="Soderlund C."/>
            <person name="Wing R.A."/>
            <person name="Palmer L.E."/>
            <person name="de la Bastide M."/>
            <person name="Spiegel L."/>
            <person name="Nascimento L."/>
            <person name="Zutavern T."/>
            <person name="O'Shaughnessy A."/>
            <person name="Dike S."/>
            <person name="Dedhia N."/>
            <person name="Preston R."/>
            <person name="Balija V."/>
            <person name="McCombie W.R."/>
            <person name="Chow T."/>
            <person name="Chen H."/>
            <person name="Chung M."/>
            <person name="Chen C."/>
            <person name="Shaw J."/>
            <person name="Wu H."/>
            <person name="Hsiao K."/>
            <person name="Chao Y."/>
            <person name="Chu M."/>
            <person name="Cheng C."/>
            <person name="Hour A."/>
            <person name="Lee P."/>
            <person name="Lin S."/>
            <person name="Lin Y."/>
            <person name="Liou J."/>
            <person name="Liu S."/>
            <person name="Hsing Y."/>
            <person name="Raghuvanshi S."/>
            <person name="Mohanty A."/>
            <person name="Bharti A.K."/>
            <person name="Gaur A."/>
            <person name="Gupta V."/>
            <person name="Kumar D."/>
            <person name="Ravi V."/>
            <person name="Vij S."/>
            <person name="Kapur A."/>
            <person name="Khurana P."/>
            <person name="Khurana P."/>
            <person name="Khurana J.P."/>
            <person name="Tyagi A.K."/>
            <person name="Gaikwad K."/>
            <person name="Singh A."/>
            <person name="Dalal V."/>
            <person name="Srivastava S."/>
            <person name="Dixit A."/>
            <person name="Pal A.K."/>
            <person name="Ghazi I.A."/>
            <person name="Yadav M."/>
            <person name="Pandit A."/>
            <person name="Bhargava A."/>
            <person name="Sureshbabu K."/>
            <person name="Batra K."/>
            <person name="Sharma T.R."/>
            <person name="Mohapatra T."/>
            <person name="Singh N.K."/>
            <person name="Messing J."/>
            <person name="Nelson A.B."/>
            <person name="Fuks G."/>
            <person name="Kavchok S."/>
            <person name="Keizer G."/>
            <person name="Linton E."/>
            <person name="Llaca V."/>
            <person name="Song R."/>
            <person name="Tanyolac B."/>
            <person name="Young S."/>
            <person name="Ho-Il K."/>
            <person name="Hahn J.H."/>
            <person name="Sangsakoo G."/>
            <person name="Vanavichit A."/>
            <person name="de Mattos Luiz.A.T."/>
            <person name="Zimmer P.D."/>
            <person name="Malone G."/>
            <person name="Dellagostin O."/>
            <person name="de Oliveira A.C."/>
            <person name="Bevan M."/>
            <person name="Bancroft I."/>
            <person name="Minx P."/>
            <person name="Cordum H."/>
            <person name="Wilson R."/>
            <person name="Cheng Z."/>
            <person name="Jin W."/>
            <person name="Jiang J."/>
            <person name="Leong S.A."/>
            <person name="Iwama H."/>
            <person name="Gojobori T."/>
            <person name="Itoh T."/>
            <person name="Niimura Y."/>
            <person name="Fujii Y."/>
            <person name="Habara T."/>
            <person name="Sakai H."/>
            <person name="Sato Y."/>
            <person name="Wilson G."/>
            <person name="Kumar K."/>
            <person name="McCouch S."/>
            <person name="Juretic N."/>
            <person name="Hoen D."/>
            <person name="Wright S."/>
            <person name="Bruskiewich R."/>
            <person name="Bureau T."/>
            <person name="Miyao A."/>
            <person name="Hirochika H."/>
            <person name="Nishikawa T."/>
            <person name="Kadowaki K."/>
            <person name="Sugiura M."/>
            <person name="Burr B."/>
            <person name="Sasaki T."/>
        </authorList>
    </citation>
    <scope>NUCLEOTIDE SEQUENCE [LARGE SCALE GENOMIC DNA]</scope>
    <source>
        <strain evidence="2">cv. Nipponbare</strain>
    </source>
</reference>
<dbReference type="Proteomes" id="UP000059680">
    <property type="component" value="Chromosome 12"/>
</dbReference>
<proteinExistence type="predicted"/>
<evidence type="ECO:0000313" key="1">
    <source>
        <dbReference type="EMBL" id="BAT18003.1"/>
    </source>
</evidence>
<reference evidence="1 2" key="3">
    <citation type="journal article" date="2013" name="Rice">
        <title>Improvement of the Oryza sativa Nipponbare reference genome using next generation sequence and optical map data.</title>
        <authorList>
            <person name="Kawahara Y."/>
            <person name="de la Bastide M."/>
            <person name="Hamilton J.P."/>
            <person name="Kanamori H."/>
            <person name="McCombie W.R."/>
            <person name="Ouyang S."/>
            <person name="Schwartz D.C."/>
            <person name="Tanaka T."/>
            <person name="Wu J."/>
            <person name="Zhou S."/>
            <person name="Childs K.L."/>
            <person name="Davidson R.M."/>
            <person name="Lin H."/>
            <person name="Quesada-Ocampo L."/>
            <person name="Vaillancourt B."/>
            <person name="Sakai H."/>
            <person name="Lee S.S."/>
            <person name="Kim J."/>
            <person name="Numa H."/>
            <person name="Itoh T."/>
            <person name="Buell C.R."/>
            <person name="Matsumoto T."/>
        </authorList>
    </citation>
    <scope>NUCLEOTIDE SEQUENCE [LARGE SCALE GENOMIC DNA]</scope>
    <source>
        <strain evidence="2">cv. Nipponbare</strain>
    </source>
</reference>